<dbReference type="GO" id="GO:0003730">
    <property type="term" value="F:mRNA 3'-UTR binding"/>
    <property type="evidence" value="ECO:0007669"/>
    <property type="project" value="TreeGrafter"/>
</dbReference>
<dbReference type="AlphaFoldDB" id="V4B9S2"/>
<dbReference type="PANTHER" id="PTHR22792:SF131">
    <property type="entry name" value="LA-RELATED PROTEIN LARP4B"/>
    <property type="match status" value="1"/>
</dbReference>
<gene>
    <name evidence="5" type="ORF">LOTGIDRAFT_136497</name>
</gene>
<feature type="domain" description="HTH La-type RNA-binding" evidence="4">
    <location>
        <begin position="3"/>
        <end position="92"/>
    </location>
</feature>
<evidence type="ECO:0000256" key="1">
    <source>
        <dbReference type="ARBA" id="ARBA00022553"/>
    </source>
</evidence>
<reference evidence="5 6" key="1">
    <citation type="journal article" date="2013" name="Nature">
        <title>Insights into bilaterian evolution from three spiralian genomes.</title>
        <authorList>
            <person name="Simakov O."/>
            <person name="Marletaz F."/>
            <person name="Cho S.J."/>
            <person name="Edsinger-Gonzales E."/>
            <person name="Havlak P."/>
            <person name="Hellsten U."/>
            <person name="Kuo D.H."/>
            <person name="Larsson T."/>
            <person name="Lv J."/>
            <person name="Arendt D."/>
            <person name="Savage R."/>
            <person name="Osoegawa K."/>
            <person name="de Jong P."/>
            <person name="Grimwood J."/>
            <person name="Chapman J.A."/>
            <person name="Shapiro H."/>
            <person name="Aerts A."/>
            <person name="Otillar R.P."/>
            <person name="Terry A.Y."/>
            <person name="Boore J.L."/>
            <person name="Grigoriev I.V."/>
            <person name="Lindberg D.R."/>
            <person name="Seaver E.C."/>
            <person name="Weisblat D.A."/>
            <person name="Putnam N.H."/>
            <person name="Rokhsar D.S."/>
        </authorList>
    </citation>
    <scope>NUCLEOTIDE SEQUENCE [LARGE SCALE GENOMIC DNA]</scope>
</reference>
<dbReference type="GeneID" id="20233812"/>
<evidence type="ECO:0000256" key="3">
    <source>
        <dbReference type="PROSITE-ProRule" id="PRU00332"/>
    </source>
</evidence>
<dbReference type="InterPro" id="IPR045180">
    <property type="entry name" value="La_dom_prot"/>
</dbReference>
<dbReference type="Gene3D" id="3.30.70.330">
    <property type="match status" value="1"/>
</dbReference>
<dbReference type="Gene3D" id="1.10.10.10">
    <property type="entry name" value="Winged helix-like DNA-binding domain superfamily/Winged helix DNA-binding domain"/>
    <property type="match status" value="1"/>
</dbReference>
<keyword evidence="6" id="KW-1185">Reference proteome</keyword>
<dbReference type="GO" id="GO:0045727">
    <property type="term" value="P:positive regulation of translation"/>
    <property type="evidence" value="ECO:0007669"/>
    <property type="project" value="TreeGrafter"/>
</dbReference>
<dbReference type="SMART" id="SM00715">
    <property type="entry name" value="LA"/>
    <property type="match status" value="1"/>
</dbReference>
<dbReference type="InterPro" id="IPR035979">
    <property type="entry name" value="RBD_domain_sf"/>
</dbReference>
<dbReference type="RefSeq" id="XP_009045041.1">
    <property type="nucleotide sequence ID" value="XM_009046793.1"/>
</dbReference>
<dbReference type="STRING" id="225164.V4B9S2"/>
<dbReference type="GO" id="GO:0010494">
    <property type="term" value="C:cytoplasmic stress granule"/>
    <property type="evidence" value="ECO:0007669"/>
    <property type="project" value="TreeGrafter"/>
</dbReference>
<dbReference type="OMA" id="CEFVNND"/>
<dbReference type="Pfam" id="PF26088">
    <property type="entry name" value="RRM_LARP4"/>
    <property type="match status" value="1"/>
</dbReference>
<dbReference type="InterPro" id="IPR036390">
    <property type="entry name" value="WH_DNA-bd_sf"/>
</dbReference>
<evidence type="ECO:0000313" key="6">
    <source>
        <dbReference type="Proteomes" id="UP000030746"/>
    </source>
</evidence>
<sequence>MEPVSEDQLKQMLKTQLEYYFSRENLIHDTYLKSQMDTEMFVPIATVAKFPQVQKLTSDLDLIISVLRDSVNVQVDDKGEKVRPNHSRCVVILREVPETTPVEDVKNLFKGENCPKFVSCEFAHNSNWYVTFESDEDAQQAYQYLREEVQNFLGKPIMVSWKYFWSWGKQFNEI</sequence>
<dbReference type="SUPFAM" id="SSF46785">
    <property type="entry name" value="Winged helix' DNA-binding domain"/>
    <property type="match status" value="1"/>
</dbReference>
<protein>
    <recommendedName>
        <fullName evidence="4">HTH La-type RNA-binding domain-containing protein</fullName>
    </recommendedName>
</protein>
<dbReference type="Proteomes" id="UP000030746">
    <property type="component" value="Unassembled WGS sequence"/>
</dbReference>
<dbReference type="InterPro" id="IPR058699">
    <property type="entry name" value="RRM_LARP4/4B"/>
</dbReference>
<dbReference type="HOGENOM" id="CLU_123940_0_0_1"/>
<organism evidence="5 6">
    <name type="scientific">Lottia gigantea</name>
    <name type="common">Giant owl limpet</name>
    <dbReference type="NCBI Taxonomy" id="225164"/>
    <lineage>
        <taxon>Eukaryota</taxon>
        <taxon>Metazoa</taxon>
        <taxon>Spiralia</taxon>
        <taxon>Lophotrochozoa</taxon>
        <taxon>Mollusca</taxon>
        <taxon>Gastropoda</taxon>
        <taxon>Patellogastropoda</taxon>
        <taxon>Lottioidea</taxon>
        <taxon>Lottiidae</taxon>
        <taxon>Lottia</taxon>
    </lineage>
</organism>
<dbReference type="InterPro" id="IPR036388">
    <property type="entry name" value="WH-like_DNA-bd_sf"/>
</dbReference>
<dbReference type="EMBL" id="KB199835">
    <property type="protein sequence ID" value="ESP04231.1"/>
    <property type="molecule type" value="Genomic_DNA"/>
</dbReference>
<keyword evidence="1" id="KW-0597">Phosphoprotein</keyword>
<dbReference type="GO" id="GO:0005829">
    <property type="term" value="C:cytosol"/>
    <property type="evidence" value="ECO:0007669"/>
    <property type="project" value="TreeGrafter"/>
</dbReference>
<dbReference type="KEGG" id="lgi:LOTGIDRAFT_136497"/>
<dbReference type="PANTHER" id="PTHR22792">
    <property type="entry name" value="LUPUS LA PROTEIN-RELATED"/>
    <property type="match status" value="1"/>
</dbReference>
<evidence type="ECO:0000256" key="2">
    <source>
        <dbReference type="ARBA" id="ARBA00022884"/>
    </source>
</evidence>
<dbReference type="PROSITE" id="PS50961">
    <property type="entry name" value="HTH_LA"/>
    <property type="match status" value="1"/>
</dbReference>
<evidence type="ECO:0000313" key="5">
    <source>
        <dbReference type="EMBL" id="ESP04231.1"/>
    </source>
</evidence>
<dbReference type="CDD" id="cd12430">
    <property type="entry name" value="RRM_LARP4_5_like"/>
    <property type="match status" value="1"/>
</dbReference>
<name>V4B9S2_LOTGI</name>
<dbReference type="InterPro" id="IPR006630">
    <property type="entry name" value="La_HTH"/>
</dbReference>
<dbReference type="SUPFAM" id="SSF54928">
    <property type="entry name" value="RNA-binding domain, RBD"/>
    <property type="match status" value="1"/>
</dbReference>
<dbReference type="OrthoDB" id="10046764at2759"/>
<dbReference type="SMART" id="SM00360">
    <property type="entry name" value="RRM"/>
    <property type="match status" value="1"/>
</dbReference>
<proteinExistence type="predicted"/>
<accession>V4B9S2</accession>
<keyword evidence="2 3" id="KW-0694">RNA-binding</keyword>
<dbReference type="Pfam" id="PF05383">
    <property type="entry name" value="La"/>
    <property type="match status" value="1"/>
</dbReference>
<dbReference type="InterPro" id="IPR000504">
    <property type="entry name" value="RRM_dom"/>
</dbReference>
<evidence type="ECO:0000259" key="4">
    <source>
        <dbReference type="PROSITE" id="PS50961"/>
    </source>
</evidence>
<dbReference type="InterPro" id="IPR012677">
    <property type="entry name" value="Nucleotide-bd_a/b_plait_sf"/>
</dbReference>
<dbReference type="CTD" id="20233812"/>